<evidence type="ECO:0000256" key="1">
    <source>
        <dbReference type="ARBA" id="ARBA00004123"/>
    </source>
</evidence>
<dbReference type="SUPFAM" id="SSF52540">
    <property type="entry name" value="P-loop containing nucleoside triphosphate hydrolases"/>
    <property type="match status" value="1"/>
</dbReference>
<evidence type="ECO:0000313" key="9">
    <source>
        <dbReference type="EMBL" id="OAD80758.1"/>
    </source>
</evidence>
<organism evidence="9 10">
    <name type="scientific">Phycomyces blakesleeanus (strain ATCC 8743b / DSM 1359 / FGSC 10004 / NBRC 33097 / NRRL 1555)</name>
    <dbReference type="NCBI Taxonomy" id="763407"/>
    <lineage>
        <taxon>Eukaryota</taxon>
        <taxon>Fungi</taxon>
        <taxon>Fungi incertae sedis</taxon>
        <taxon>Mucoromycota</taxon>
        <taxon>Mucoromycotina</taxon>
        <taxon>Mucoromycetes</taxon>
        <taxon>Mucorales</taxon>
        <taxon>Phycomycetaceae</taxon>
        <taxon>Phycomyces</taxon>
    </lineage>
</organism>
<dbReference type="OrthoDB" id="343623at2759"/>
<dbReference type="STRING" id="763407.A0A167R3H1"/>
<dbReference type="Pfam" id="PF14629">
    <property type="entry name" value="ORC4_C"/>
    <property type="match status" value="1"/>
</dbReference>
<dbReference type="InterPro" id="IPR027417">
    <property type="entry name" value="P-loop_NTPase"/>
</dbReference>
<gene>
    <name evidence="9" type="ORF">PHYBLDRAFT_138305</name>
</gene>
<keyword evidence="5 6" id="KW-0539">Nucleus</keyword>
<evidence type="ECO:0000256" key="3">
    <source>
        <dbReference type="ARBA" id="ARBA00022705"/>
    </source>
</evidence>
<dbReference type="Pfam" id="PF13191">
    <property type="entry name" value="AAA_16"/>
    <property type="match status" value="1"/>
</dbReference>
<evidence type="ECO:0000259" key="8">
    <source>
        <dbReference type="Pfam" id="PF14629"/>
    </source>
</evidence>
<name>A0A167R3H1_PHYB8</name>
<keyword evidence="10" id="KW-1185">Reference proteome</keyword>
<proteinExistence type="inferred from homology"/>
<dbReference type="Proteomes" id="UP000077315">
    <property type="component" value="Unassembled WGS sequence"/>
</dbReference>
<evidence type="ECO:0000256" key="6">
    <source>
        <dbReference type="PIRNR" id="PIRNR007858"/>
    </source>
</evidence>
<reference evidence="10" key="1">
    <citation type="submission" date="2015-06" db="EMBL/GenBank/DDBJ databases">
        <title>Expansion of signal transduction pathways in fungi by whole-genome duplication.</title>
        <authorList>
            <consortium name="DOE Joint Genome Institute"/>
            <person name="Corrochano L.M."/>
            <person name="Kuo A."/>
            <person name="Marcet-Houben M."/>
            <person name="Polaino S."/>
            <person name="Salamov A."/>
            <person name="Villalobos J.M."/>
            <person name="Alvarez M.I."/>
            <person name="Avalos J."/>
            <person name="Benito E.P."/>
            <person name="Benoit I."/>
            <person name="Burger G."/>
            <person name="Camino L.P."/>
            <person name="Canovas D."/>
            <person name="Cerda-Olmedo E."/>
            <person name="Cheng J.-F."/>
            <person name="Dominguez A."/>
            <person name="Elias M."/>
            <person name="Eslava A.P."/>
            <person name="Glaser F."/>
            <person name="Grimwood J."/>
            <person name="Gutierrez G."/>
            <person name="Heitman J."/>
            <person name="Henrissat B."/>
            <person name="Iturriaga E.A."/>
            <person name="Lang B.F."/>
            <person name="Lavin J.L."/>
            <person name="Lee S."/>
            <person name="Li W."/>
            <person name="Lindquist E."/>
            <person name="Lopez-Garcia S."/>
            <person name="Luque E.M."/>
            <person name="Marcos A.T."/>
            <person name="Martin J."/>
            <person name="McCluskey K."/>
            <person name="Medina H.R."/>
            <person name="Miralles-Duran A."/>
            <person name="Miyazaki A."/>
            <person name="Munoz-Torres E."/>
            <person name="Oguiza J.A."/>
            <person name="Ohm R."/>
            <person name="Olmedo M."/>
            <person name="Orejas M."/>
            <person name="Ortiz-Castellanos L."/>
            <person name="Pisabarro A.G."/>
            <person name="Rodriguez-Romero J."/>
            <person name="Ruiz-Herrera J."/>
            <person name="Ruiz-Vazquez R."/>
            <person name="Sanz C."/>
            <person name="Schackwitz W."/>
            <person name="Schmutz J."/>
            <person name="Shahriari M."/>
            <person name="Shelest E."/>
            <person name="Silva-Franco F."/>
            <person name="Soanes D."/>
            <person name="Syed K."/>
            <person name="Tagua V.G."/>
            <person name="Talbot N.J."/>
            <person name="Thon M."/>
            <person name="De vries R.P."/>
            <person name="Wiebenga A."/>
            <person name="Yadav J.S."/>
            <person name="Braun E.L."/>
            <person name="Baker S."/>
            <person name="Garre V."/>
            <person name="Horwitz B."/>
            <person name="Torres-Martinez S."/>
            <person name="Idnurm A."/>
            <person name="Herrera-Estrella A."/>
            <person name="Gabaldon T."/>
            <person name="Grigoriev I.V."/>
        </authorList>
    </citation>
    <scope>NUCLEOTIDE SEQUENCE [LARGE SCALE GENOMIC DNA]</scope>
    <source>
        <strain evidence="10">NRRL 1555(-)</strain>
    </source>
</reference>
<evidence type="ECO:0000313" key="10">
    <source>
        <dbReference type="Proteomes" id="UP000077315"/>
    </source>
</evidence>
<comment type="function">
    <text evidence="6">Component of the origin recognition complex (ORC) that binds origins of replication.</text>
</comment>
<sequence>MTFVPRLLCPVCHCFLWGPRRRQVKGTAFLVYTMTTKRSSDNNASCSKKVRFDIPLIPIDAETASVRHELLSRLSEITPGRLHGLQQQYDQLYQLLHQTTTTGESNSCLLIGNRGTGKSMLVRSVLDDLAKLQDDPNFCVVRLNGMTATTDRLALNEIARQLATQQRNQEGSAPDRSFSSFSESFEYILSLLKAGNKKTLPVIFILDEFDLFALHPKQTLLYNLLDTVQSAQSPLAVIGLSCRLDALELLEKRVKSRFSHRQIYLFPPATFGQFVDAAKDNLRVFTEGHAENSYRARFNKSVETLFEESTITSLLRRIFDLSKDLRMFYKICFEPVSLLSRDQPFLTTISFHQANLAQRADSKSEMLKGVSLLELVLIISMKKLMEKDIDAFNFQMVYDEYKEFMSRTQVRGLGFGMKLYKKPVALKAFENLQSFELVCPTDIVAKCPKEYRMTKLMLEESQVVETVLKYKDCPSIVYKWGTGAA</sequence>
<dbReference type="InterPro" id="IPR032705">
    <property type="entry name" value="ORC4_C"/>
</dbReference>
<keyword evidence="3 6" id="KW-0235">DNA replication</keyword>
<dbReference type="RefSeq" id="XP_018298798.1">
    <property type="nucleotide sequence ID" value="XM_018429969.1"/>
</dbReference>
<dbReference type="GeneID" id="28990875"/>
<dbReference type="EMBL" id="KV440971">
    <property type="protein sequence ID" value="OAD80758.1"/>
    <property type="molecule type" value="Genomic_DNA"/>
</dbReference>
<dbReference type="PANTHER" id="PTHR12087">
    <property type="entry name" value="ORIGIN RECOGNITION COMPLEX SUBUNIT 4"/>
    <property type="match status" value="1"/>
</dbReference>
<dbReference type="GO" id="GO:0006270">
    <property type="term" value="P:DNA replication initiation"/>
    <property type="evidence" value="ECO:0007669"/>
    <property type="project" value="TreeGrafter"/>
</dbReference>
<dbReference type="VEuPathDB" id="FungiDB:PHYBLDRAFT_138305"/>
<dbReference type="FunFam" id="3.40.50.300:FF:001499">
    <property type="entry name" value="Origin recognition complex subunit 4, putative"/>
    <property type="match status" value="1"/>
</dbReference>
<accession>A0A167R3H1</accession>
<dbReference type="GO" id="GO:0003688">
    <property type="term" value="F:DNA replication origin binding"/>
    <property type="evidence" value="ECO:0007669"/>
    <property type="project" value="TreeGrafter"/>
</dbReference>
<evidence type="ECO:0000259" key="7">
    <source>
        <dbReference type="Pfam" id="PF13191"/>
    </source>
</evidence>
<evidence type="ECO:0000256" key="4">
    <source>
        <dbReference type="ARBA" id="ARBA00023125"/>
    </source>
</evidence>
<keyword evidence="4 6" id="KW-0238">DNA-binding</keyword>
<dbReference type="PIRSF" id="PIRSF007858">
    <property type="entry name" value="ORC4"/>
    <property type="match status" value="1"/>
</dbReference>
<dbReference type="PANTHER" id="PTHR12087:SF0">
    <property type="entry name" value="ORIGIN RECOGNITION COMPLEX SUBUNIT 4"/>
    <property type="match status" value="1"/>
</dbReference>
<feature type="domain" description="Orc1-like AAA ATPase" evidence="7">
    <location>
        <begin position="82"/>
        <end position="238"/>
    </location>
</feature>
<dbReference type="GO" id="GO:0005664">
    <property type="term" value="C:nuclear origin of replication recognition complex"/>
    <property type="evidence" value="ECO:0007669"/>
    <property type="project" value="TreeGrafter"/>
</dbReference>
<dbReference type="InterPro" id="IPR016527">
    <property type="entry name" value="ORC4"/>
</dbReference>
<dbReference type="InParanoid" id="A0A167R3H1"/>
<dbReference type="AlphaFoldDB" id="A0A167R3H1"/>
<evidence type="ECO:0000256" key="5">
    <source>
        <dbReference type="ARBA" id="ARBA00023242"/>
    </source>
</evidence>
<feature type="domain" description="Origin recognition complex subunit 4 C-terminal" evidence="8">
    <location>
        <begin position="278"/>
        <end position="467"/>
    </location>
</feature>
<comment type="similarity">
    <text evidence="2 6">Belongs to the ORC4 family.</text>
</comment>
<evidence type="ECO:0000256" key="2">
    <source>
        <dbReference type="ARBA" id="ARBA00005334"/>
    </source>
</evidence>
<protein>
    <recommendedName>
        <fullName evidence="6">Origin recognition complex subunit 4</fullName>
    </recommendedName>
</protein>
<dbReference type="Gene3D" id="3.40.50.300">
    <property type="entry name" value="P-loop containing nucleotide triphosphate hydrolases"/>
    <property type="match status" value="1"/>
</dbReference>
<dbReference type="InterPro" id="IPR041664">
    <property type="entry name" value="AAA_16"/>
</dbReference>
<comment type="subcellular location">
    <subcellularLocation>
        <location evidence="1 6">Nucleus</location>
    </subcellularLocation>
</comment>